<sequence length="79" mass="7881">MPHDVNARVAAPAALALSVNGEHVASAAATLVALLAERGFAGGGFACAVNGQFVPRARWAEHMLADGDCIDVVAPVTGG</sequence>
<comment type="caution">
    <text evidence="1">The sequence shown here is derived from an EMBL/GenBank/DDBJ whole genome shotgun (WGS) entry which is preliminary data.</text>
</comment>
<dbReference type="PANTHER" id="PTHR34472">
    <property type="entry name" value="SULFUR CARRIER PROTEIN THIS"/>
    <property type="match status" value="1"/>
</dbReference>
<dbReference type="AlphaFoldDB" id="A0A1J5QAC8"/>
<accession>A0A1J5QAC8</accession>
<dbReference type="InterPro" id="IPR003749">
    <property type="entry name" value="ThiS/MoaD-like"/>
</dbReference>
<dbReference type="Gene3D" id="3.10.20.30">
    <property type="match status" value="1"/>
</dbReference>
<dbReference type="PANTHER" id="PTHR34472:SF1">
    <property type="entry name" value="SULFUR CARRIER PROTEIN THIS"/>
    <property type="match status" value="1"/>
</dbReference>
<dbReference type="InterPro" id="IPR012675">
    <property type="entry name" value="Beta-grasp_dom_sf"/>
</dbReference>
<evidence type="ECO:0000313" key="1">
    <source>
        <dbReference type="EMBL" id="OIQ80598.1"/>
    </source>
</evidence>
<protein>
    <submittedName>
        <fullName evidence="1">Sulfur carrier protein ThiS</fullName>
    </submittedName>
</protein>
<dbReference type="InterPro" id="IPR010035">
    <property type="entry name" value="Thi_S"/>
</dbReference>
<name>A0A1J5QAC8_9ZZZZ</name>
<dbReference type="CDD" id="cd00565">
    <property type="entry name" value="Ubl_ThiS"/>
    <property type="match status" value="1"/>
</dbReference>
<dbReference type="NCBIfam" id="TIGR01683">
    <property type="entry name" value="thiS"/>
    <property type="match status" value="1"/>
</dbReference>
<dbReference type="InterPro" id="IPR016155">
    <property type="entry name" value="Mopterin_synth/thiamin_S_b"/>
</dbReference>
<dbReference type="EMBL" id="MLJW01001038">
    <property type="protein sequence ID" value="OIQ80598.1"/>
    <property type="molecule type" value="Genomic_DNA"/>
</dbReference>
<reference evidence="1" key="1">
    <citation type="submission" date="2016-10" db="EMBL/GenBank/DDBJ databases">
        <title>Sequence of Gallionella enrichment culture.</title>
        <authorList>
            <person name="Poehlein A."/>
            <person name="Muehling M."/>
            <person name="Daniel R."/>
        </authorList>
    </citation>
    <scope>NUCLEOTIDE SEQUENCE</scope>
</reference>
<gene>
    <name evidence="1" type="primary">thiS_3</name>
    <name evidence="1" type="ORF">GALL_376410</name>
</gene>
<dbReference type="SUPFAM" id="SSF54285">
    <property type="entry name" value="MoaD/ThiS"/>
    <property type="match status" value="1"/>
</dbReference>
<organism evidence="1">
    <name type="scientific">mine drainage metagenome</name>
    <dbReference type="NCBI Taxonomy" id="410659"/>
    <lineage>
        <taxon>unclassified sequences</taxon>
        <taxon>metagenomes</taxon>
        <taxon>ecological metagenomes</taxon>
    </lineage>
</organism>
<dbReference type="Pfam" id="PF02597">
    <property type="entry name" value="ThiS"/>
    <property type="match status" value="1"/>
</dbReference>
<proteinExistence type="predicted"/>